<gene>
    <name evidence="1" type="ORF">ACFOFO_17190</name>
</gene>
<sequence length="54" mass="6174">MESIISFHRPHKQEWYVGANCLSRLAGHGRYRYAGLIVPGASEMDGKNHWHVPL</sequence>
<organism evidence="1 2">
    <name type="scientific">Undibacterium arcticum</name>
    <dbReference type="NCBI Taxonomy" id="1762892"/>
    <lineage>
        <taxon>Bacteria</taxon>
        <taxon>Pseudomonadati</taxon>
        <taxon>Pseudomonadota</taxon>
        <taxon>Betaproteobacteria</taxon>
        <taxon>Burkholderiales</taxon>
        <taxon>Oxalobacteraceae</taxon>
        <taxon>Undibacterium</taxon>
    </lineage>
</organism>
<evidence type="ECO:0000313" key="2">
    <source>
        <dbReference type="Proteomes" id="UP001595530"/>
    </source>
</evidence>
<name>A0ABV7F7J4_9BURK</name>
<keyword evidence="2" id="KW-1185">Reference proteome</keyword>
<proteinExistence type="predicted"/>
<protein>
    <submittedName>
        <fullName evidence="1">Uncharacterized protein</fullName>
    </submittedName>
</protein>
<reference evidence="2" key="1">
    <citation type="journal article" date="2019" name="Int. J. Syst. Evol. Microbiol.">
        <title>The Global Catalogue of Microorganisms (GCM) 10K type strain sequencing project: providing services to taxonomists for standard genome sequencing and annotation.</title>
        <authorList>
            <consortium name="The Broad Institute Genomics Platform"/>
            <consortium name="The Broad Institute Genome Sequencing Center for Infectious Disease"/>
            <person name="Wu L."/>
            <person name="Ma J."/>
        </authorList>
    </citation>
    <scope>NUCLEOTIDE SEQUENCE [LARGE SCALE GENOMIC DNA]</scope>
    <source>
        <strain evidence="2">KCTC 42986</strain>
    </source>
</reference>
<accession>A0ABV7F7J4</accession>
<dbReference type="EMBL" id="JBHRTP010000054">
    <property type="protein sequence ID" value="MFC3109681.1"/>
    <property type="molecule type" value="Genomic_DNA"/>
</dbReference>
<dbReference type="Proteomes" id="UP001595530">
    <property type="component" value="Unassembled WGS sequence"/>
</dbReference>
<comment type="caution">
    <text evidence="1">The sequence shown here is derived from an EMBL/GenBank/DDBJ whole genome shotgun (WGS) entry which is preliminary data.</text>
</comment>
<evidence type="ECO:0000313" key="1">
    <source>
        <dbReference type="EMBL" id="MFC3109681.1"/>
    </source>
</evidence>
<dbReference type="RefSeq" id="WP_390325571.1">
    <property type="nucleotide sequence ID" value="NZ_JBHRTP010000054.1"/>
</dbReference>